<evidence type="ECO:0000256" key="1">
    <source>
        <dbReference type="ARBA" id="ARBA00022737"/>
    </source>
</evidence>
<dbReference type="OMA" id="WSKAYRR"/>
<dbReference type="Pfam" id="PF13431">
    <property type="entry name" value="TPR_17"/>
    <property type="match status" value="1"/>
</dbReference>
<keyword evidence="1" id="KW-0677">Repeat</keyword>
<dbReference type="STRING" id="1858805.M5GAQ2"/>
<proteinExistence type="predicted"/>
<evidence type="ECO:0000256" key="2">
    <source>
        <dbReference type="ARBA" id="ARBA00022803"/>
    </source>
</evidence>
<dbReference type="GO" id="GO:0060090">
    <property type="term" value="F:molecular adaptor activity"/>
    <property type="evidence" value="ECO:0007669"/>
    <property type="project" value="TreeGrafter"/>
</dbReference>
<dbReference type="Gene3D" id="1.25.40.10">
    <property type="entry name" value="Tetratricopeptide repeat domain"/>
    <property type="match status" value="1"/>
</dbReference>
<evidence type="ECO:0000313" key="6">
    <source>
        <dbReference type="Proteomes" id="UP000030653"/>
    </source>
</evidence>
<evidence type="ECO:0000313" key="5">
    <source>
        <dbReference type="EMBL" id="EJU05450.1"/>
    </source>
</evidence>
<dbReference type="GO" id="GO:0072380">
    <property type="term" value="C:TRC complex"/>
    <property type="evidence" value="ECO:0007669"/>
    <property type="project" value="TreeGrafter"/>
</dbReference>
<keyword evidence="4" id="KW-0175">Coiled coil</keyword>
<keyword evidence="2 3" id="KW-0802">TPR repeat</keyword>
<dbReference type="OrthoDB" id="2423701at2759"/>
<protein>
    <submittedName>
        <fullName evidence="5">Uncharacterized protein</fullName>
    </submittedName>
</protein>
<dbReference type="AlphaFoldDB" id="M5GAQ2"/>
<feature type="coiled-coil region" evidence="4">
    <location>
        <begin position="119"/>
        <end position="146"/>
    </location>
</feature>
<dbReference type="RefSeq" id="XP_040632344.1">
    <property type="nucleotide sequence ID" value="XM_040767846.1"/>
</dbReference>
<dbReference type="HOGENOM" id="CLU_037233_0_0_1"/>
<feature type="repeat" description="TPR" evidence="3">
    <location>
        <begin position="8"/>
        <end position="41"/>
    </location>
</feature>
<dbReference type="PANTHER" id="PTHR45831">
    <property type="entry name" value="LD24721P"/>
    <property type="match status" value="1"/>
</dbReference>
<dbReference type="SUPFAM" id="SSF48452">
    <property type="entry name" value="TPR-like"/>
    <property type="match status" value="1"/>
</dbReference>
<evidence type="ECO:0000256" key="4">
    <source>
        <dbReference type="SAM" id="Coils"/>
    </source>
</evidence>
<dbReference type="InterPro" id="IPR011990">
    <property type="entry name" value="TPR-like_helical_dom_sf"/>
</dbReference>
<dbReference type="InterPro" id="IPR047150">
    <property type="entry name" value="SGT"/>
</dbReference>
<dbReference type="SMART" id="SM00028">
    <property type="entry name" value="TPR"/>
    <property type="match status" value="3"/>
</dbReference>
<dbReference type="PROSITE" id="PS50005">
    <property type="entry name" value="TPR"/>
    <property type="match status" value="1"/>
</dbReference>
<dbReference type="Proteomes" id="UP000030653">
    <property type="component" value="Unassembled WGS sequence"/>
</dbReference>
<dbReference type="EMBL" id="JH795856">
    <property type="protein sequence ID" value="EJU05450.1"/>
    <property type="molecule type" value="Genomic_DNA"/>
</dbReference>
<dbReference type="GeneID" id="63682908"/>
<organism evidence="5 6">
    <name type="scientific">Dacryopinax primogenitus (strain DJM 731)</name>
    <name type="common">Brown rot fungus</name>
    <dbReference type="NCBI Taxonomy" id="1858805"/>
    <lineage>
        <taxon>Eukaryota</taxon>
        <taxon>Fungi</taxon>
        <taxon>Dikarya</taxon>
        <taxon>Basidiomycota</taxon>
        <taxon>Agaricomycotina</taxon>
        <taxon>Dacrymycetes</taxon>
        <taxon>Dacrymycetales</taxon>
        <taxon>Dacrymycetaceae</taxon>
        <taxon>Dacryopinax</taxon>
    </lineage>
</organism>
<keyword evidence="6" id="KW-1185">Reference proteome</keyword>
<dbReference type="GO" id="GO:0016020">
    <property type="term" value="C:membrane"/>
    <property type="evidence" value="ECO:0007669"/>
    <property type="project" value="TreeGrafter"/>
</dbReference>
<evidence type="ECO:0000256" key="3">
    <source>
        <dbReference type="PROSITE-ProRule" id="PRU00339"/>
    </source>
</evidence>
<name>M5GAQ2_DACPD</name>
<gene>
    <name evidence="5" type="ORF">DACRYDRAFT_103935</name>
</gene>
<dbReference type="InterPro" id="IPR019734">
    <property type="entry name" value="TPR_rpt"/>
</dbReference>
<sequence>MSDPISEAETLKAEGNALFTQKKYKDAACKYTAAIELCPQNAVFWSNRAACYLNLKRYSDAATDAKHATELDASFARAWARLATAKQHLGSWIQSIESWEKAISCLPNENRSPAEEKQAKEYEDMLAKARRALESVENHAKNLGKDNVVNNSEGGKMPWERATRFIEEVIAQGGEDGQFSSAWQILGAYESWEEAMERMNEIKKMETNGQVALTGRVGAIEQFSNAIIYDSRVFHIEDSQFMVKYNDQVKYEAFVRKAWTEGGPELILREAQERLSKSGWDSVRPALSVTGRAYVLRAFLTAGLMEDSAAAVSFYNDAIGILEGGKALWSNVTDEMRGAIFAPTFIRGIKGLRLESYMTAYKQGTKGFTVKKLKDLAVELEEDIRGNPPRADQMFGPGFILAFYNAPLAQALAMRALYERELAEKGEEPKEVKQHLARAGELYAEAASHLAPDDEVYAWFLNLALGVLWQGGAALRVTLPLMEKVKSSVPKMKRIWEHSQLALGGRDQVLQKTLRFEEDIQRPWQKGRSP</sequence>
<dbReference type="PANTHER" id="PTHR45831:SF2">
    <property type="entry name" value="LD24721P"/>
    <property type="match status" value="1"/>
</dbReference>
<dbReference type="GO" id="GO:0006620">
    <property type="term" value="P:post-translational protein targeting to endoplasmic reticulum membrane"/>
    <property type="evidence" value="ECO:0007669"/>
    <property type="project" value="TreeGrafter"/>
</dbReference>
<accession>M5GAQ2</accession>
<reference evidence="5 6" key="1">
    <citation type="journal article" date="2012" name="Science">
        <title>The Paleozoic origin of enzymatic lignin decomposition reconstructed from 31 fungal genomes.</title>
        <authorList>
            <person name="Floudas D."/>
            <person name="Binder M."/>
            <person name="Riley R."/>
            <person name="Barry K."/>
            <person name="Blanchette R.A."/>
            <person name="Henrissat B."/>
            <person name="Martinez A.T."/>
            <person name="Otillar R."/>
            <person name="Spatafora J.W."/>
            <person name="Yadav J.S."/>
            <person name="Aerts A."/>
            <person name="Benoit I."/>
            <person name="Boyd A."/>
            <person name="Carlson A."/>
            <person name="Copeland A."/>
            <person name="Coutinho P.M."/>
            <person name="de Vries R.P."/>
            <person name="Ferreira P."/>
            <person name="Findley K."/>
            <person name="Foster B."/>
            <person name="Gaskell J."/>
            <person name="Glotzer D."/>
            <person name="Gorecki P."/>
            <person name="Heitman J."/>
            <person name="Hesse C."/>
            <person name="Hori C."/>
            <person name="Igarashi K."/>
            <person name="Jurgens J.A."/>
            <person name="Kallen N."/>
            <person name="Kersten P."/>
            <person name="Kohler A."/>
            <person name="Kuees U."/>
            <person name="Kumar T.K.A."/>
            <person name="Kuo A."/>
            <person name="LaButti K."/>
            <person name="Larrondo L.F."/>
            <person name="Lindquist E."/>
            <person name="Ling A."/>
            <person name="Lombard V."/>
            <person name="Lucas S."/>
            <person name="Lundell T."/>
            <person name="Martin R."/>
            <person name="McLaughlin D.J."/>
            <person name="Morgenstern I."/>
            <person name="Morin E."/>
            <person name="Murat C."/>
            <person name="Nagy L.G."/>
            <person name="Nolan M."/>
            <person name="Ohm R.A."/>
            <person name="Patyshakuliyeva A."/>
            <person name="Rokas A."/>
            <person name="Ruiz-Duenas F.J."/>
            <person name="Sabat G."/>
            <person name="Salamov A."/>
            <person name="Samejima M."/>
            <person name="Schmutz J."/>
            <person name="Slot J.C."/>
            <person name="St John F."/>
            <person name="Stenlid J."/>
            <person name="Sun H."/>
            <person name="Sun S."/>
            <person name="Syed K."/>
            <person name="Tsang A."/>
            <person name="Wiebenga A."/>
            <person name="Young D."/>
            <person name="Pisabarro A."/>
            <person name="Eastwood D.C."/>
            <person name="Martin F."/>
            <person name="Cullen D."/>
            <person name="Grigoriev I.V."/>
            <person name="Hibbett D.S."/>
        </authorList>
    </citation>
    <scope>NUCLEOTIDE SEQUENCE [LARGE SCALE GENOMIC DNA]</scope>
    <source>
        <strain evidence="5 6">DJM-731 SS1</strain>
    </source>
</reference>